<proteinExistence type="predicted"/>
<sequence>MQLETNNLDIVFEWIPYSQFNEINETGKNGLMTVYSAIWKNGPLYYQLGRYIRDPNKEIALKCLHNSQDQVESLLNEVKKHLATKHEILIIYGISQNPNTNDYILVQNNIIDWIIFEIPWGLESI</sequence>
<dbReference type="AlphaFoldDB" id="U9UDZ3"/>
<organism evidence="1">
    <name type="scientific">Rhizophagus irregularis (strain DAOM 181602 / DAOM 197198 / MUCL 43194)</name>
    <name type="common">Arbuscular mycorrhizal fungus</name>
    <name type="synonym">Glomus intraradices</name>
    <dbReference type="NCBI Taxonomy" id="747089"/>
    <lineage>
        <taxon>Eukaryota</taxon>
        <taxon>Fungi</taxon>
        <taxon>Fungi incertae sedis</taxon>
        <taxon>Mucoromycota</taxon>
        <taxon>Glomeromycotina</taxon>
        <taxon>Glomeromycetes</taxon>
        <taxon>Glomerales</taxon>
        <taxon>Glomeraceae</taxon>
        <taxon>Rhizophagus</taxon>
    </lineage>
</organism>
<evidence type="ECO:0000313" key="1">
    <source>
        <dbReference type="EMBL" id="ESA16783.1"/>
    </source>
</evidence>
<evidence type="ECO:0008006" key="2">
    <source>
        <dbReference type="Google" id="ProtNLM"/>
    </source>
</evidence>
<dbReference type="HOGENOM" id="CLU_000288_7_17_1"/>
<dbReference type="Gene3D" id="3.30.200.20">
    <property type="entry name" value="Phosphorylase Kinase, domain 1"/>
    <property type="match status" value="1"/>
</dbReference>
<name>U9UDZ3_RHIID</name>
<gene>
    <name evidence="1" type="ORF">GLOINDRAFT_22460</name>
</gene>
<reference evidence="1" key="1">
    <citation type="submission" date="2013-07" db="EMBL/GenBank/DDBJ databases">
        <title>The genome of an arbuscular mycorrhizal fungus provides insights into the evolution of the oldest plant symbiosis.</title>
        <authorList>
            <consortium name="DOE Joint Genome Institute"/>
            <person name="Tisserant E."/>
            <person name="Malbreil M."/>
            <person name="Kuo A."/>
            <person name="Kohler A."/>
            <person name="Symeonidi A."/>
            <person name="Balestrini R."/>
            <person name="Charron P."/>
            <person name="Duensing N."/>
            <person name="Frei-dit-Frey N."/>
            <person name="Gianinazzi-Pearson V."/>
            <person name="Gilbert B."/>
            <person name="Handa Y."/>
            <person name="Hijri M."/>
            <person name="Kaul R."/>
            <person name="Kawaguchi M."/>
            <person name="Krajinski F."/>
            <person name="Lammers P."/>
            <person name="Lapierre D."/>
            <person name="Masclaux F.G."/>
            <person name="Murat C."/>
            <person name="Morin E."/>
            <person name="Ndikumana S."/>
            <person name="Pagni M."/>
            <person name="Petitpierre D."/>
            <person name="Requena N."/>
            <person name="Rosikiewicz P."/>
            <person name="Riley R."/>
            <person name="Saito K."/>
            <person name="San Clemente H."/>
            <person name="Shapiro H."/>
            <person name="van Tuinen D."/>
            <person name="Becard G."/>
            <person name="Bonfante P."/>
            <person name="Paszkowski U."/>
            <person name="Shachar-Hill Y."/>
            <person name="Young J.P."/>
            <person name="Sanders I.R."/>
            <person name="Henrissat B."/>
            <person name="Rensing S.A."/>
            <person name="Grigoriev I.V."/>
            <person name="Corradi N."/>
            <person name="Roux C."/>
            <person name="Martin F."/>
        </authorList>
    </citation>
    <scope>NUCLEOTIDE SEQUENCE</scope>
    <source>
        <strain evidence="1">DAOM 197198</strain>
    </source>
</reference>
<accession>U9UDZ3</accession>
<protein>
    <recommendedName>
        <fullName evidence="2">Protein kinase domain-containing protein</fullName>
    </recommendedName>
</protein>
<dbReference type="EMBL" id="KI280755">
    <property type="protein sequence ID" value="ESA16783.1"/>
    <property type="molecule type" value="Genomic_DNA"/>
</dbReference>